<feature type="region of interest" description="Disordered" evidence="7">
    <location>
        <begin position="381"/>
        <end position="401"/>
    </location>
</feature>
<feature type="domain" description="Adenosine deaminase" evidence="8">
    <location>
        <begin position="302"/>
        <end position="368"/>
    </location>
</feature>
<dbReference type="GO" id="GO:0043103">
    <property type="term" value="P:hypoxanthine salvage"/>
    <property type="evidence" value="ECO:0007669"/>
    <property type="project" value="TreeGrafter"/>
</dbReference>
<dbReference type="AlphaFoldDB" id="A0AAQ4DH76"/>
<dbReference type="PANTHER" id="PTHR11409:SF43">
    <property type="entry name" value="ADENOSINE DEAMINASE"/>
    <property type="match status" value="1"/>
</dbReference>
<dbReference type="Gene3D" id="3.20.20.140">
    <property type="entry name" value="Metal-dependent hydrolases"/>
    <property type="match status" value="1"/>
</dbReference>
<protein>
    <recommendedName>
        <fullName evidence="3">adenosine deaminase</fullName>
        <ecNumber evidence="3">3.5.4.4</ecNumber>
    </recommendedName>
</protein>
<evidence type="ECO:0000256" key="4">
    <source>
        <dbReference type="ARBA" id="ARBA00022723"/>
    </source>
</evidence>
<dbReference type="GO" id="GO:0005829">
    <property type="term" value="C:cytosol"/>
    <property type="evidence" value="ECO:0007669"/>
    <property type="project" value="TreeGrafter"/>
</dbReference>
<comment type="cofactor">
    <cofactor evidence="1">
        <name>Zn(2+)</name>
        <dbReference type="ChEBI" id="CHEBI:29105"/>
    </cofactor>
</comment>
<evidence type="ECO:0000256" key="2">
    <source>
        <dbReference type="ARBA" id="ARBA00006676"/>
    </source>
</evidence>
<dbReference type="GO" id="GO:0046103">
    <property type="term" value="P:inosine biosynthetic process"/>
    <property type="evidence" value="ECO:0007669"/>
    <property type="project" value="TreeGrafter"/>
</dbReference>
<dbReference type="PANTHER" id="PTHR11409">
    <property type="entry name" value="ADENOSINE DEAMINASE"/>
    <property type="match status" value="1"/>
</dbReference>
<dbReference type="Proteomes" id="UP001321473">
    <property type="component" value="Unassembled WGS sequence"/>
</dbReference>
<keyword evidence="5" id="KW-0378">Hydrolase</keyword>
<dbReference type="Pfam" id="PF00962">
    <property type="entry name" value="A_deaminase"/>
    <property type="match status" value="2"/>
</dbReference>
<dbReference type="GO" id="GO:0046872">
    <property type="term" value="F:metal ion binding"/>
    <property type="evidence" value="ECO:0007669"/>
    <property type="project" value="UniProtKB-KW"/>
</dbReference>
<comment type="similarity">
    <text evidence="2">Belongs to the metallo-dependent hydrolases superfamily. Adenosine and AMP deaminases family.</text>
</comment>
<evidence type="ECO:0000313" key="9">
    <source>
        <dbReference type="EMBL" id="KAK8761816.1"/>
    </source>
</evidence>
<dbReference type="EMBL" id="JARKHS020030733">
    <property type="protein sequence ID" value="KAK8761816.1"/>
    <property type="molecule type" value="Genomic_DNA"/>
</dbReference>
<dbReference type="GO" id="GO:0006154">
    <property type="term" value="P:adenosine catabolic process"/>
    <property type="evidence" value="ECO:0007669"/>
    <property type="project" value="TreeGrafter"/>
</dbReference>
<dbReference type="SUPFAM" id="SSF51556">
    <property type="entry name" value="Metallo-dependent hydrolases"/>
    <property type="match status" value="1"/>
</dbReference>
<proteinExistence type="inferred from homology"/>
<keyword evidence="6" id="KW-0862">Zinc</keyword>
<evidence type="ECO:0000256" key="1">
    <source>
        <dbReference type="ARBA" id="ARBA00001947"/>
    </source>
</evidence>
<evidence type="ECO:0000256" key="5">
    <source>
        <dbReference type="ARBA" id="ARBA00022801"/>
    </source>
</evidence>
<reference evidence="9 10" key="1">
    <citation type="journal article" date="2023" name="Arcadia Sci">
        <title>De novo assembly of a long-read Amblyomma americanum tick genome.</title>
        <authorList>
            <person name="Chou S."/>
            <person name="Poskanzer K.E."/>
            <person name="Rollins M."/>
            <person name="Thuy-Boun P.S."/>
        </authorList>
    </citation>
    <scope>NUCLEOTIDE SEQUENCE [LARGE SCALE GENOMIC DNA]</scope>
    <source>
        <strain evidence="9">F_SG_1</strain>
        <tissue evidence="9">Salivary glands</tissue>
    </source>
</reference>
<evidence type="ECO:0000256" key="6">
    <source>
        <dbReference type="ARBA" id="ARBA00022833"/>
    </source>
</evidence>
<dbReference type="GO" id="GO:0060169">
    <property type="term" value="P:negative regulation of adenosine receptor signaling pathway"/>
    <property type="evidence" value="ECO:0007669"/>
    <property type="project" value="TreeGrafter"/>
</dbReference>
<evidence type="ECO:0000313" key="10">
    <source>
        <dbReference type="Proteomes" id="UP001321473"/>
    </source>
</evidence>
<accession>A0AAQ4DH76</accession>
<dbReference type="InterPro" id="IPR001365">
    <property type="entry name" value="A_deaminase_dom"/>
</dbReference>
<dbReference type="GO" id="GO:0004000">
    <property type="term" value="F:adenosine deaminase activity"/>
    <property type="evidence" value="ECO:0007669"/>
    <property type="project" value="TreeGrafter"/>
</dbReference>
<feature type="domain" description="Adenosine deaminase" evidence="8">
    <location>
        <begin position="16"/>
        <end position="266"/>
    </location>
</feature>
<sequence>MSFLRHFDASKIPRTRVELHLHLDGSIRLETIWELARKKKINLGVPSLAALRLKLIKVDSTTLKDFLDRFEVFMPTVVGDLEAVERISYELCEDQAREGVAYFEARYSPHFLASKEKNVTVRQVVEAVNRGLQRGQHDFKVMARSIIACVLGNDEWSAECLKLCEEYECKGVVGIDIAKDEARIPEFTKGEIKVYERAKQLGIPRTAHAGESGDYRSVRDAMLKLYCDRVGHGYRVFQDPTGDTYRMAREKNLHFETCPYSSVLTGGCPLGPGKHSIVRNREVSNGNFLFHLICCRQCTSFLMRRFAEDNANFSISKDDSTITGSTLNDEYDFLTQLGLTEAHLIRANLNAARSSFLRPAEKECLVQDLLRECGVLPGKEEEKRPIEPMRPMPPWPPKKPEVLRKPRGLLARLLCCDHY</sequence>
<dbReference type="GO" id="GO:0009897">
    <property type="term" value="C:external side of plasma membrane"/>
    <property type="evidence" value="ECO:0007669"/>
    <property type="project" value="TreeGrafter"/>
</dbReference>
<dbReference type="InterPro" id="IPR006330">
    <property type="entry name" value="Ado/ade_deaminase"/>
</dbReference>
<evidence type="ECO:0000256" key="3">
    <source>
        <dbReference type="ARBA" id="ARBA00012784"/>
    </source>
</evidence>
<dbReference type="InterPro" id="IPR032466">
    <property type="entry name" value="Metal_Hydrolase"/>
</dbReference>
<dbReference type="EC" id="3.5.4.4" evidence="3"/>
<evidence type="ECO:0000256" key="7">
    <source>
        <dbReference type="SAM" id="MobiDB-lite"/>
    </source>
</evidence>
<comment type="caution">
    <text evidence="9">The sequence shown here is derived from an EMBL/GenBank/DDBJ whole genome shotgun (WGS) entry which is preliminary data.</text>
</comment>
<keyword evidence="10" id="KW-1185">Reference proteome</keyword>
<feature type="compositionally biased region" description="Pro residues" evidence="7">
    <location>
        <begin position="388"/>
        <end position="397"/>
    </location>
</feature>
<evidence type="ECO:0000259" key="8">
    <source>
        <dbReference type="Pfam" id="PF00962"/>
    </source>
</evidence>
<gene>
    <name evidence="9" type="ORF">V5799_026919</name>
</gene>
<organism evidence="9 10">
    <name type="scientific">Amblyomma americanum</name>
    <name type="common">Lone star tick</name>
    <dbReference type="NCBI Taxonomy" id="6943"/>
    <lineage>
        <taxon>Eukaryota</taxon>
        <taxon>Metazoa</taxon>
        <taxon>Ecdysozoa</taxon>
        <taxon>Arthropoda</taxon>
        <taxon>Chelicerata</taxon>
        <taxon>Arachnida</taxon>
        <taxon>Acari</taxon>
        <taxon>Parasitiformes</taxon>
        <taxon>Ixodida</taxon>
        <taxon>Ixodoidea</taxon>
        <taxon>Ixodidae</taxon>
        <taxon>Amblyomminae</taxon>
        <taxon>Amblyomma</taxon>
    </lineage>
</organism>
<keyword evidence="4" id="KW-0479">Metal-binding</keyword>
<name>A0AAQ4DH76_AMBAM</name>